<dbReference type="InterPro" id="IPR015904">
    <property type="entry name" value="Sulphide_quinone_reductase"/>
</dbReference>
<protein>
    <recommendedName>
        <fullName evidence="15">Sulfide:quinone oxidoreductase, mitochondrial</fullName>
        <ecNumber evidence="14">1.8.5.8</ecNumber>
    </recommendedName>
    <alternativeName>
        <fullName evidence="16">Sulfide quinone oxidoreductase</fullName>
    </alternativeName>
</protein>
<evidence type="ECO:0000256" key="10">
    <source>
        <dbReference type="ARBA" id="ARBA00052810"/>
    </source>
</evidence>
<evidence type="ECO:0000256" key="14">
    <source>
        <dbReference type="ARBA" id="ARBA00066447"/>
    </source>
</evidence>
<evidence type="ECO:0000256" key="9">
    <source>
        <dbReference type="ARBA" id="ARBA00051038"/>
    </source>
</evidence>
<evidence type="ECO:0000256" key="12">
    <source>
        <dbReference type="ARBA" id="ARBA00059167"/>
    </source>
</evidence>
<evidence type="ECO:0000256" key="2">
    <source>
        <dbReference type="ARBA" id="ARBA00004173"/>
    </source>
</evidence>
<evidence type="ECO:0000256" key="16">
    <source>
        <dbReference type="ARBA" id="ARBA00082958"/>
    </source>
</evidence>
<comment type="catalytic activity">
    <reaction evidence="11">
        <text>a quinone + hydrogen sulfide + glutathione + H(+) = S-sulfanylglutathione + a quinol</text>
        <dbReference type="Rhea" id="RHEA:55156"/>
        <dbReference type="ChEBI" id="CHEBI:15378"/>
        <dbReference type="ChEBI" id="CHEBI:24646"/>
        <dbReference type="ChEBI" id="CHEBI:29919"/>
        <dbReference type="ChEBI" id="CHEBI:57925"/>
        <dbReference type="ChEBI" id="CHEBI:58905"/>
        <dbReference type="ChEBI" id="CHEBI:132124"/>
        <dbReference type="EC" id="1.8.5.8"/>
    </reaction>
    <physiologicalReaction direction="left-to-right" evidence="11">
        <dbReference type="Rhea" id="RHEA:55157"/>
    </physiologicalReaction>
</comment>
<comment type="catalytic activity">
    <reaction evidence="9">
        <text>ubiquinone-10 + hydrogen sulfide + sulfite + 2 H(+) = ubiquinol-10 + thiosulfate</text>
        <dbReference type="Rhea" id="RHEA:38359"/>
        <dbReference type="ChEBI" id="CHEBI:15378"/>
        <dbReference type="ChEBI" id="CHEBI:17359"/>
        <dbReference type="ChEBI" id="CHEBI:29919"/>
        <dbReference type="ChEBI" id="CHEBI:33542"/>
        <dbReference type="ChEBI" id="CHEBI:46245"/>
        <dbReference type="ChEBI" id="CHEBI:64183"/>
    </reaction>
    <physiologicalReaction direction="left-to-right" evidence="9">
        <dbReference type="Rhea" id="RHEA:38360"/>
    </physiologicalReaction>
</comment>
<dbReference type="GO" id="GO:0048038">
    <property type="term" value="F:quinone binding"/>
    <property type="evidence" value="ECO:0007669"/>
    <property type="project" value="UniProtKB-KW"/>
</dbReference>
<feature type="domain" description="FAD/NAD(P)-binding" evidence="17">
    <location>
        <begin position="33"/>
        <end position="145"/>
    </location>
</feature>
<dbReference type="PANTHER" id="PTHR10632:SF2">
    <property type="entry name" value="SULFIDE:QUINONE OXIDOREDUCTASE, MITOCHONDRIAL"/>
    <property type="match status" value="1"/>
</dbReference>
<evidence type="ECO:0000256" key="3">
    <source>
        <dbReference type="ARBA" id="ARBA00022630"/>
    </source>
</evidence>
<evidence type="ECO:0000313" key="18">
    <source>
        <dbReference type="EMBL" id="QGW51953.1"/>
    </source>
</evidence>
<evidence type="ECO:0000256" key="8">
    <source>
        <dbReference type="ARBA" id="ARBA00023128"/>
    </source>
</evidence>
<dbReference type="SUPFAM" id="SSF51905">
    <property type="entry name" value="FAD/NAD(P)-binding domain"/>
    <property type="match status" value="2"/>
</dbReference>
<keyword evidence="8" id="KW-0496">Mitochondrion</keyword>
<proteinExistence type="evidence at transcript level"/>
<keyword evidence="4" id="KW-0874">Quinone</keyword>
<dbReference type="GO" id="GO:0070221">
    <property type="term" value="P:sulfide oxidation, using sulfide:quinone oxidoreductase"/>
    <property type="evidence" value="ECO:0007669"/>
    <property type="project" value="TreeGrafter"/>
</dbReference>
<evidence type="ECO:0000256" key="13">
    <source>
        <dbReference type="ARBA" id="ARBA00060891"/>
    </source>
</evidence>
<dbReference type="InterPro" id="IPR023753">
    <property type="entry name" value="FAD/NAD-binding_dom"/>
</dbReference>
<keyword evidence="5" id="KW-0274">FAD</keyword>
<keyword evidence="7" id="KW-0560">Oxidoreductase</keyword>
<dbReference type="GO" id="GO:0106436">
    <property type="term" value="F:glutathione-dependent sulfide quinone oxidoreductase activity"/>
    <property type="evidence" value="ECO:0007669"/>
    <property type="project" value="UniProtKB-EC"/>
</dbReference>
<comment type="subcellular location">
    <subcellularLocation>
        <location evidence="2">Mitochondrion</location>
    </subcellularLocation>
</comment>
<dbReference type="PRINTS" id="PR00368">
    <property type="entry name" value="FADPNR"/>
</dbReference>
<dbReference type="InterPro" id="IPR036188">
    <property type="entry name" value="FAD/NAD-bd_sf"/>
</dbReference>
<evidence type="ECO:0000256" key="1">
    <source>
        <dbReference type="ARBA" id="ARBA00001974"/>
    </source>
</evidence>
<evidence type="ECO:0000256" key="4">
    <source>
        <dbReference type="ARBA" id="ARBA00022719"/>
    </source>
</evidence>
<evidence type="ECO:0000256" key="15">
    <source>
        <dbReference type="ARBA" id="ARBA00070160"/>
    </source>
</evidence>
<keyword evidence="6" id="KW-0809">Transit peptide</keyword>
<comment type="cofactor">
    <cofactor evidence="1">
        <name>FAD</name>
        <dbReference type="ChEBI" id="CHEBI:57692"/>
    </cofactor>
</comment>
<dbReference type="FunFam" id="3.50.50.60:FF:000034">
    <property type="entry name" value="sulfide:quinone oxidoreductase, mitochondrial"/>
    <property type="match status" value="1"/>
</dbReference>
<dbReference type="AlphaFoldDB" id="A0A6B9CM12"/>
<comment type="catalytic activity">
    <reaction evidence="10">
        <text>ubiquinone-10 + hydrogen sulfide + glutathione + H(+) = S-sulfanylglutathione + ubiquinol-10</text>
        <dbReference type="Rhea" id="RHEA:62608"/>
        <dbReference type="ChEBI" id="CHEBI:15378"/>
        <dbReference type="ChEBI" id="CHEBI:29919"/>
        <dbReference type="ChEBI" id="CHEBI:46245"/>
        <dbReference type="ChEBI" id="CHEBI:57925"/>
        <dbReference type="ChEBI" id="CHEBI:58905"/>
        <dbReference type="ChEBI" id="CHEBI:64183"/>
    </reaction>
    <physiologicalReaction direction="left-to-right" evidence="10">
        <dbReference type="Rhea" id="RHEA:62609"/>
    </physiologicalReaction>
</comment>
<accession>A0A6B9CM12</accession>
<dbReference type="Gene3D" id="3.50.50.60">
    <property type="entry name" value="FAD/NAD(P)-binding domain"/>
    <property type="match status" value="2"/>
</dbReference>
<evidence type="ECO:0000256" key="11">
    <source>
        <dbReference type="ARBA" id="ARBA00052986"/>
    </source>
</evidence>
<dbReference type="GO" id="GO:0005739">
    <property type="term" value="C:mitochondrion"/>
    <property type="evidence" value="ECO:0007669"/>
    <property type="project" value="UniProtKB-SubCell"/>
</dbReference>
<evidence type="ECO:0000256" key="5">
    <source>
        <dbReference type="ARBA" id="ARBA00022827"/>
    </source>
</evidence>
<dbReference type="EMBL" id="MK307829">
    <property type="protein sequence ID" value="QGW51953.1"/>
    <property type="molecule type" value="mRNA"/>
</dbReference>
<dbReference type="GO" id="GO:0071949">
    <property type="term" value="F:FAD binding"/>
    <property type="evidence" value="ECO:0007669"/>
    <property type="project" value="TreeGrafter"/>
</dbReference>
<dbReference type="GO" id="GO:0070224">
    <property type="term" value="F:sulfide:quinone oxidoreductase activity"/>
    <property type="evidence" value="ECO:0007669"/>
    <property type="project" value="TreeGrafter"/>
</dbReference>
<dbReference type="PANTHER" id="PTHR10632">
    <property type="entry name" value="SULFIDE:QUINONE OXIDOREDUCTASE"/>
    <property type="match status" value="1"/>
</dbReference>
<organism evidence="18">
    <name type="scientific">Sinonovacula constricta</name>
    <name type="common">Razor clam</name>
    <dbReference type="NCBI Taxonomy" id="98310"/>
    <lineage>
        <taxon>Eukaryota</taxon>
        <taxon>Metazoa</taxon>
        <taxon>Spiralia</taxon>
        <taxon>Lophotrochozoa</taxon>
        <taxon>Mollusca</taxon>
        <taxon>Bivalvia</taxon>
        <taxon>Autobranchia</taxon>
        <taxon>Heteroconchia</taxon>
        <taxon>Euheterodonta</taxon>
        <taxon>Imparidentia</taxon>
        <taxon>Neoheterodontei</taxon>
        <taxon>Cardiida</taxon>
        <taxon>Tellinoidea</taxon>
        <taxon>Solecurtidae</taxon>
        <taxon>Sinonovacula</taxon>
    </lineage>
</organism>
<dbReference type="Pfam" id="PF07992">
    <property type="entry name" value="Pyr_redox_2"/>
    <property type="match status" value="1"/>
</dbReference>
<evidence type="ECO:0000256" key="7">
    <source>
        <dbReference type="ARBA" id="ARBA00023002"/>
    </source>
</evidence>
<sequence>MYGICVKSSSRALTNNIRREFSTTATKDAKHYPLVIIGGGAGGCSVASRAARALGAGKVAVVEPAKNHYYQPMWTLVGAGIKTVDQSAMPMESILPKQCDLHKYKAVEFDPQNNTVTLSNGEQLAYDYMVVGMGIQINYDKIKGLVEALQQDPMVVSNYNKDYVLKTFPAIKSFKGGNAIFTFPNTPIKCAGAPQKIMYLAEDYWRKHGVRDKVNISYNTSLPVIFGVKKYAARLMEIVKKRNINVNFRQNLVQVDHHNRKAVFQLLDSEKGETETYDYDFLHVSPPMSAPEPLKNSKASMVDAAGFLDVHKETLQHKTFPNIFGIGDCTNVPTSKTAAAVACQNRILFKNLQSVMSGQAPKSLYDGYTSCPLITSYSKCILAEFDFDGQPLETFPFDQGKERRSMYHMKKDCMPQLYWSMMMKGRWAGPKIFRKSMHLGMSR</sequence>
<evidence type="ECO:0000259" key="17">
    <source>
        <dbReference type="Pfam" id="PF07992"/>
    </source>
</evidence>
<comment type="function">
    <text evidence="12">Catalyzes the oxidation of hydrogen sulfide with the help of a quinone, such as ubiquinone-10, giving rise to thiosulfate and ultimately to sulfane (molecular sulfur) atoms. Requires an additional electron acceptor; can use sulfite, sulfide or cyanide (in vitro). It is believed the in vivo electron acceptor is glutathione.</text>
</comment>
<comment type="similarity">
    <text evidence="13">Belongs to the SQRD family.</text>
</comment>
<reference evidence="18" key="1">
    <citation type="submission" date="2018-12" db="EMBL/GenBank/DDBJ databases">
        <authorList>
            <person name="Yaoyao S."/>
        </authorList>
    </citation>
    <scope>NUCLEOTIDE SEQUENCE</scope>
</reference>
<name>A0A6B9CM12_SINCO</name>
<dbReference type="EC" id="1.8.5.8" evidence="14"/>
<evidence type="ECO:0000256" key="6">
    <source>
        <dbReference type="ARBA" id="ARBA00022946"/>
    </source>
</evidence>
<keyword evidence="3" id="KW-0285">Flavoprotein</keyword>